<dbReference type="EMBL" id="CP001618">
    <property type="protein sequence ID" value="ACQ78624.1"/>
    <property type="molecule type" value="Genomic_DNA"/>
</dbReference>
<dbReference type="AlphaFoldDB" id="C5BWG6"/>
<dbReference type="Proteomes" id="UP000007962">
    <property type="component" value="Chromosome"/>
</dbReference>
<dbReference type="Pfam" id="PF03551">
    <property type="entry name" value="PadR"/>
    <property type="match status" value="1"/>
</dbReference>
<keyword evidence="3" id="KW-1185">Reference proteome</keyword>
<dbReference type="InterPro" id="IPR036390">
    <property type="entry name" value="WH_DNA-bd_sf"/>
</dbReference>
<dbReference type="PANTHER" id="PTHR33169:SF14">
    <property type="entry name" value="TRANSCRIPTIONAL REGULATOR RV3488"/>
    <property type="match status" value="1"/>
</dbReference>
<name>C5BWG6_BEUC1</name>
<gene>
    <name evidence="2" type="ordered locus">Bcav_0360</name>
</gene>
<organism evidence="2 3">
    <name type="scientific">Beutenbergia cavernae (strain ATCC BAA-8 / DSM 12333 / CCUG 43141 / JCM 11478 / NBRC 16432 / NCIMB 13614 / HKI 0122)</name>
    <dbReference type="NCBI Taxonomy" id="471853"/>
    <lineage>
        <taxon>Bacteria</taxon>
        <taxon>Bacillati</taxon>
        <taxon>Actinomycetota</taxon>
        <taxon>Actinomycetes</taxon>
        <taxon>Micrococcales</taxon>
        <taxon>Beutenbergiaceae</taxon>
        <taxon>Beutenbergia</taxon>
    </lineage>
</organism>
<evidence type="ECO:0000259" key="1">
    <source>
        <dbReference type="Pfam" id="PF03551"/>
    </source>
</evidence>
<dbReference type="Gene3D" id="1.10.10.10">
    <property type="entry name" value="Winged helix-like DNA-binding domain superfamily/Winged helix DNA-binding domain"/>
    <property type="match status" value="1"/>
</dbReference>
<dbReference type="InterPro" id="IPR052509">
    <property type="entry name" value="Metal_resp_DNA-bind_regulator"/>
</dbReference>
<dbReference type="HOGENOM" id="CLU_063440_3_3_11"/>
<sequence>MNAEMLKGHLDLLLLAVLEPGPRHGYGVVEALRARSDRALDLPSGTVYPALHRLERTGLISGEWTIHNGRRRRVYALTAAGEARLVARRSDWRGFADVVERVISVPS</sequence>
<dbReference type="InterPro" id="IPR036388">
    <property type="entry name" value="WH-like_DNA-bd_sf"/>
</dbReference>
<dbReference type="eggNOG" id="COG1695">
    <property type="taxonomic scope" value="Bacteria"/>
</dbReference>
<protein>
    <submittedName>
        <fullName evidence="2">Transcriptional regulator, PadR-like family</fullName>
    </submittedName>
</protein>
<evidence type="ECO:0000313" key="3">
    <source>
        <dbReference type="Proteomes" id="UP000007962"/>
    </source>
</evidence>
<dbReference type="RefSeq" id="WP_012725404.1">
    <property type="nucleotide sequence ID" value="NC_012669.1"/>
</dbReference>
<feature type="domain" description="Transcription regulator PadR N-terminal" evidence="1">
    <location>
        <begin position="14"/>
        <end position="85"/>
    </location>
</feature>
<evidence type="ECO:0000313" key="2">
    <source>
        <dbReference type="EMBL" id="ACQ78624.1"/>
    </source>
</evidence>
<dbReference type="OrthoDB" id="122286at2"/>
<dbReference type="InterPro" id="IPR005149">
    <property type="entry name" value="Tscrpt_reg_PadR_N"/>
</dbReference>
<dbReference type="PANTHER" id="PTHR33169">
    <property type="entry name" value="PADR-FAMILY TRANSCRIPTIONAL REGULATOR"/>
    <property type="match status" value="1"/>
</dbReference>
<dbReference type="SUPFAM" id="SSF46785">
    <property type="entry name" value="Winged helix' DNA-binding domain"/>
    <property type="match status" value="1"/>
</dbReference>
<accession>C5BWG6</accession>
<proteinExistence type="predicted"/>
<dbReference type="STRING" id="471853.Bcav_0360"/>
<dbReference type="KEGG" id="bcv:Bcav_0360"/>
<reference evidence="2 3" key="1">
    <citation type="journal article" date="2009" name="Stand. Genomic Sci.">
        <title>Complete genome sequence of Beutenbergia cavernae type strain (HKI 0122).</title>
        <authorList>
            <person name="Land M."/>
            <person name="Pukall R."/>
            <person name="Abt B."/>
            <person name="Goker M."/>
            <person name="Rohde M."/>
            <person name="Glavina Del Rio T."/>
            <person name="Tice H."/>
            <person name="Copeland A."/>
            <person name="Cheng J.F."/>
            <person name="Lucas S."/>
            <person name="Chen F."/>
            <person name="Nolan M."/>
            <person name="Bruce D."/>
            <person name="Goodwin L."/>
            <person name="Pitluck S."/>
            <person name="Ivanova N."/>
            <person name="Mavromatis K."/>
            <person name="Ovchinnikova G."/>
            <person name="Pati A."/>
            <person name="Chen A."/>
            <person name="Palaniappan K."/>
            <person name="Hauser L."/>
            <person name="Chang Y.J."/>
            <person name="Jefferies C.C."/>
            <person name="Saunders E."/>
            <person name="Brettin T."/>
            <person name="Detter J.C."/>
            <person name="Han C."/>
            <person name="Chain P."/>
            <person name="Bristow J."/>
            <person name="Eisen J.A."/>
            <person name="Markowitz V."/>
            <person name="Hugenholtz P."/>
            <person name="Kyrpides N.C."/>
            <person name="Klenk H.P."/>
            <person name="Lapidus A."/>
        </authorList>
    </citation>
    <scope>NUCLEOTIDE SEQUENCE [LARGE SCALE GENOMIC DNA]</scope>
    <source>
        <strain evidence="3">ATCC BAA-8 / DSM 12333 / NBRC 16432</strain>
    </source>
</reference>